<evidence type="ECO:0000256" key="2">
    <source>
        <dbReference type="SAM" id="Phobius"/>
    </source>
</evidence>
<comment type="caution">
    <text evidence="4">The sequence shown here is derived from an EMBL/GenBank/DDBJ whole genome shotgun (WGS) entry which is preliminary data.</text>
</comment>
<protein>
    <submittedName>
        <fullName evidence="4">Prepilin-type N-terminal cleavage/methylation domain-containing protein</fullName>
    </submittedName>
    <submittedName>
        <fullName evidence="3">Type IV pilin protein</fullName>
    </submittedName>
</protein>
<reference evidence="3" key="1">
    <citation type="journal article" date="2014" name="Int. J. Syst. Evol. Microbiol.">
        <title>Complete genome of a new Firmicutes species belonging to the dominant human colonic microbiota ('Ruminococcus bicirculans') reveals two chromosomes and a selective capacity to utilize plant glucans.</title>
        <authorList>
            <consortium name="NISC Comparative Sequencing Program"/>
            <person name="Wegmann U."/>
            <person name="Louis P."/>
            <person name="Goesmann A."/>
            <person name="Henrissat B."/>
            <person name="Duncan S.H."/>
            <person name="Flint H.J."/>
        </authorList>
    </citation>
    <scope>NUCLEOTIDE SEQUENCE</scope>
    <source>
        <strain evidence="3">KCTC 62575</strain>
    </source>
</reference>
<name>A0A371YV51_9GAMM</name>
<keyword evidence="2" id="KW-0812">Transmembrane</keyword>
<keyword evidence="1" id="KW-0488">Methylation</keyword>
<dbReference type="PANTHER" id="PTHR30093">
    <property type="entry name" value="GENERAL SECRETION PATHWAY PROTEIN G"/>
    <property type="match status" value="1"/>
</dbReference>
<feature type="transmembrane region" description="Helical" evidence="2">
    <location>
        <begin position="6"/>
        <end position="27"/>
    </location>
</feature>
<dbReference type="Proteomes" id="UP001595455">
    <property type="component" value="Unassembled WGS sequence"/>
</dbReference>
<dbReference type="InterPro" id="IPR045584">
    <property type="entry name" value="Pilin-like"/>
</dbReference>
<dbReference type="GO" id="GO:0043683">
    <property type="term" value="P:type IV pilus assembly"/>
    <property type="evidence" value="ECO:0007669"/>
    <property type="project" value="InterPro"/>
</dbReference>
<dbReference type="InterPro" id="IPR012902">
    <property type="entry name" value="N_methyl_site"/>
</dbReference>
<dbReference type="EMBL" id="JBHRSF010000005">
    <property type="protein sequence ID" value="MFC2993944.1"/>
    <property type="molecule type" value="Genomic_DNA"/>
</dbReference>
<sequence length="144" mass="16171">MNLKNGFTLIELMVVVVMVAVLAAIAYPSYQQYILRSNASLAEAEMQRLAQDLERYKSRNFSYRLYTPISINVGDPLKYTISLQATATTNLATDGSAWVMRAVPQDVKNFTYLINNQGLRCRNKIASKVTFTDCGTRADGSEDW</sequence>
<keyword evidence="2" id="KW-0472">Membrane</keyword>
<dbReference type="EMBL" id="PYIX02000002">
    <property type="protein sequence ID" value="RFC85346.1"/>
    <property type="molecule type" value="Genomic_DNA"/>
</dbReference>
<dbReference type="PANTHER" id="PTHR30093:SF47">
    <property type="entry name" value="TYPE IV PILUS NON-CORE MINOR PILIN PILE"/>
    <property type="match status" value="1"/>
</dbReference>
<keyword evidence="2" id="KW-1133">Transmembrane helix</keyword>
<dbReference type="GO" id="GO:0015628">
    <property type="term" value="P:protein secretion by the type II secretion system"/>
    <property type="evidence" value="ECO:0007669"/>
    <property type="project" value="InterPro"/>
</dbReference>
<dbReference type="Proteomes" id="UP000240957">
    <property type="component" value="Unassembled WGS sequence"/>
</dbReference>
<evidence type="ECO:0000256" key="1">
    <source>
        <dbReference type="ARBA" id="ARBA00022481"/>
    </source>
</evidence>
<gene>
    <name evidence="3" type="ORF">ACFODO_01405</name>
    <name evidence="4" type="ORF">C9E89_002865</name>
</gene>
<evidence type="ECO:0000313" key="4">
    <source>
        <dbReference type="EMBL" id="RFC85346.1"/>
    </source>
</evidence>
<reference evidence="4 5" key="2">
    <citation type="submission" date="2018-08" db="EMBL/GenBank/DDBJ databases">
        <title>The draft genome of Acinetobacter sichuanensis strain WCHAc060041.</title>
        <authorList>
            <person name="Qin J."/>
            <person name="Feng Y."/>
            <person name="Zong Z."/>
        </authorList>
    </citation>
    <scope>NUCLEOTIDE SEQUENCE [LARGE SCALE GENOMIC DNA]</scope>
    <source>
        <strain evidence="4 5">WCHAc060041</strain>
    </source>
</reference>
<dbReference type="GO" id="GO:0015627">
    <property type="term" value="C:type II protein secretion system complex"/>
    <property type="evidence" value="ECO:0007669"/>
    <property type="project" value="InterPro"/>
</dbReference>
<reference evidence="6" key="3">
    <citation type="journal article" date="2019" name="Int. J. Syst. Evol. Microbiol.">
        <title>The Global Catalogue of Microorganisms (GCM) 10K type strain sequencing project: providing services to taxonomists for standard genome sequencing and annotation.</title>
        <authorList>
            <consortium name="The Broad Institute Genomics Platform"/>
            <consortium name="The Broad Institute Genome Sequencing Center for Infectious Disease"/>
            <person name="Wu L."/>
            <person name="Ma J."/>
        </authorList>
    </citation>
    <scope>NUCLEOTIDE SEQUENCE [LARGE SCALE GENOMIC DNA]</scope>
    <source>
        <strain evidence="6">KCTC 62575</strain>
    </source>
</reference>
<organism evidence="4 5">
    <name type="scientific">Acinetobacter sichuanensis</name>
    <dbReference type="NCBI Taxonomy" id="2136183"/>
    <lineage>
        <taxon>Bacteria</taxon>
        <taxon>Pseudomonadati</taxon>
        <taxon>Pseudomonadota</taxon>
        <taxon>Gammaproteobacteria</taxon>
        <taxon>Moraxellales</taxon>
        <taxon>Moraxellaceae</taxon>
        <taxon>Acinetobacter</taxon>
    </lineage>
</organism>
<evidence type="ECO:0000313" key="5">
    <source>
        <dbReference type="Proteomes" id="UP000240957"/>
    </source>
</evidence>
<dbReference type="PRINTS" id="PR00813">
    <property type="entry name" value="BCTERIALGSPG"/>
</dbReference>
<dbReference type="OrthoDB" id="6713246at2"/>
<evidence type="ECO:0000313" key="6">
    <source>
        <dbReference type="Proteomes" id="UP001595455"/>
    </source>
</evidence>
<dbReference type="AlphaFoldDB" id="A0A371YV51"/>
<dbReference type="NCBIfam" id="TIGR02532">
    <property type="entry name" value="IV_pilin_GFxxxE"/>
    <property type="match status" value="1"/>
</dbReference>
<dbReference type="RefSeq" id="WP_107006942.1">
    <property type="nucleotide sequence ID" value="NZ_JBHRSF010000005.1"/>
</dbReference>
<dbReference type="InterPro" id="IPR031982">
    <property type="entry name" value="PilE-like"/>
</dbReference>
<dbReference type="Gene3D" id="3.30.700.10">
    <property type="entry name" value="Glycoprotein, Type 4 Pilin"/>
    <property type="match status" value="1"/>
</dbReference>
<proteinExistence type="predicted"/>
<reference evidence="3" key="4">
    <citation type="submission" date="2024-09" db="EMBL/GenBank/DDBJ databases">
        <authorList>
            <person name="Sun Q."/>
            <person name="Mori K."/>
        </authorList>
    </citation>
    <scope>NUCLEOTIDE SEQUENCE</scope>
    <source>
        <strain evidence="3">KCTC 62575</strain>
    </source>
</reference>
<dbReference type="InterPro" id="IPR000983">
    <property type="entry name" value="Bac_GSPG_pilin"/>
</dbReference>
<keyword evidence="6" id="KW-1185">Reference proteome</keyword>
<dbReference type="Pfam" id="PF16732">
    <property type="entry name" value="ComP_DUS"/>
    <property type="match status" value="1"/>
</dbReference>
<accession>A0A371YV51</accession>
<dbReference type="SUPFAM" id="SSF54523">
    <property type="entry name" value="Pili subunits"/>
    <property type="match status" value="1"/>
</dbReference>
<evidence type="ECO:0000313" key="3">
    <source>
        <dbReference type="EMBL" id="MFC2993944.1"/>
    </source>
</evidence>
<dbReference type="Pfam" id="PF07963">
    <property type="entry name" value="N_methyl"/>
    <property type="match status" value="1"/>
</dbReference>